<evidence type="ECO:0000256" key="2">
    <source>
        <dbReference type="ARBA" id="ARBA00008017"/>
    </source>
</evidence>
<proteinExistence type="inferred from homology"/>
<dbReference type="SUPFAM" id="SSF82689">
    <property type="entry name" value="Mechanosensitive channel protein MscS (YggB), C-terminal domain"/>
    <property type="match status" value="1"/>
</dbReference>
<accession>A0A1X7ARN7</accession>
<comment type="caution">
    <text evidence="7">Lacks conserved residue(s) required for the propagation of feature annotation.</text>
</comment>
<dbReference type="Pfam" id="PF21082">
    <property type="entry name" value="MS_channel_3rd"/>
    <property type="match status" value="1"/>
</dbReference>
<keyword evidence="6 7" id="KW-0472">Membrane</keyword>
<evidence type="ECO:0000259" key="11">
    <source>
        <dbReference type="Pfam" id="PF21088"/>
    </source>
</evidence>
<dbReference type="GO" id="GO:0005886">
    <property type="term" value="C:plasma membrane"/>
    <property type="evidence" value="ECO:0007669"/>
    <property type="project" value="UniProtKB-SubCell"/>
</dbReference>
<protein>
    <recommendedName>
        <fullName evidence="7">Small-conductance mechanosensitive channel</fullName>
    </recommendedName>
</protein>
<dbReference type="PANTHER" id="PTHR30221:SF1">
    <property type="entry name" value="SMALL-CONDUCTANCE MECHANOSENSITIVE CHANNEL"/>
    <property type="match status" value="1"/>
</dbReference>
<evidence type="ECO:0000256" key="7">
    <source>
        <dbReference type="RuleBase" id="RU369025"/>
    </source>
</evidence>
<name>A0A1X7ARN7_9GAMM</name>
<feature type="domain" description="Mechanosensitive ion channel transmembrane helices 2/3" evidence="11">
    <location>
        <begin position="358"/>
        <end position="394"/>
    </location>
</feature>
<evidence type="ECO:0000313" key="13">
    <source>
        <dbReference type="Proteomes" id="UP000196573"/>
    </source>
</evidence>
<dbReference type="InterPro" id="IPR010920">
    <property type="entry name" value="LSM_dom_sf"/>
</dbReference>
<comment type="function">
    <text evidence="7">Mechanosensitive channel that participates in the regulation of osmotic pressure changes within the cell, opening in response to stretch forces in the membrane lipid bilayer, without the need for other proteins. Contributes to normal resistance to hypoosmotic shock. Forms an ion channel of 1.0 nanosiemens conductance with a slight preference for anions.</text>
</comment>
<feature type="domain" description="Mechanosensitive ion channel MscS" evidence="9">
    <location>
        <begin position="395"/>
        <end position="461"/>
    </location>
</feature>
<keyword evidence="7" id="KW-0813">Transport</keyword>
<keyword evidence="8" id="KW-0732">Signal</keyword>
<dbReference type="OrthoDB" id="9809206at2"/>
<dbReference type="Gene3D" id="2.30.30.60">
    <property type="match status" value="1"/>
</dbReference>
<dbReference type="InterPro" id="IPR023408">
    <property type="entry name" value="MscS_beta-dom_sf"/>
</dbReference>
<dbReference type="Proteomes" id="UP000196573">
    <property type="component" value="Unassembled WGS sequence"/>
</dbReference>
<evidence type="ECO:0000256" key="8">
    <source>
        <dbReference type="SAM" id="SignalP"/>
    </source>
</evidence>
<evidence type="ECO:0000256" key="3">
    <source>
        <dbReference type="ARBA" id="ARBA00022475"/>
    </source>
</evidence>
<dbReference type="InterPro" id="IPR006685">
    <property type="entry name" value="MscS_channel_2nd"/>
</dbReference>
<evidence type="ECO:0000313" key="12">
    <source>
        <dbReference type="EMBL" id="SMA50813.1"/>
    </source>
</evidence>
<dbReference type="SUPFAM" id="SSF82861">
    <property type="entry name" value="Mechanosensitive channel protein MscS (YggB), transmembrane region"/>
    <property type="match status" value="1"/>
</dbReference>
<keyword evidence="13" id="KW-1185">Reference proteome</keyword>
<dbReference type="Pfam" id="PF21088">
    <property type="entry name" value="MS_channel_1st"/>
    <property type="match status" value="1"/>
</dbReference>
<feature type="transmembrane region" description="Helical" evidence="7">
    <location>
        <begin position="375"/>
        <end position="393"/>
    </location>
</feature>
<feature type="domain" description="Mechanosensitive ion channel MscS C-terminal" evidence="10">
    <location>
        <begin position="468"/>
        <end position="550"/>
    </location>
</feature>
<feature type="transmembrane region" description="Helical" evidence="7">
    <location>
        <begin position="311"/>
        <end position="329"/>
    </location>
</feature>
<dbReference type="Pfam" id="PF00924">
    <property type="entry name" value="MS_channel_2nd"/>
    <property type="match status" value="1"/>
</dbReference>
<comment type="subunit">
    <text evidence="7">Homoheptamer.</text>
</comment>
<comment type="similarity">
    <text evidence="2 7">Belongs to the MscS (TC 1.A.23) family.</text>
</comment>
<dbReference type="AlphaFoldDB" id="A0A1X7ARN7"/>
<dbReference type="EMBL" id="FWPT01000017">
    <property type="protein sequence ID" value="SMA50813.1"/>
    <property type="molecule type" value="Genomic_DNA"/>
</dbReference>
<dbReference type="GO" id="GO:0008381">
    <property type="term" value="F:mechanosensitive monoatomic ion channel activity"/>
    <property type="evidence" value="ECO:0007669"/>
    <property type="project" value="InterPro"/>
</dbReference>
<feature type="transmembrane region" description="Helical" evidence="7">
    <location>
        <begin position="350"/>
        <end position="369"/>
    </location>
</feature>
<dbReference type="PROSITE" id="PS51257">
    <property type="entry name" value="PROKAR_LIPOPROTEIN"/>
    <property type="match status" value="1"/>
</dbReference>
<evidence type="ECO:0000256" key="6">
    <source>
        <dbReference type="ARBA" id="ARBA00023136"/>
    </source>
</evidence>
<feature type="signal peptide" evidence="8">
    <location>
        <begin position="1"/>
        <end position="25"/>
    </location>
</feature>
<keyword evidence="7" id="KW-0997">Cell inner membrane</keyword>
<evidence type="ECO:0000256" key="5">
    <source>
        <dbReference type="ARBA" id="ARBA00022989"/>
    </source>
</evidence>
<gene>
    <name evidence="12" type="primary">mscS_2</name>
    <name evidence="12" type="ORF">EHSB41UT_04630</name>
</gene>
<organism evidence="12 13">
    <name type="scientific">Parendozoicomonas haliclonae</name>
    <dbReference type="NCBI Taxonomy" id="1960125"/>
    <lineage>
        <taxon>Bacteria</taxon>
        <taxon>Pseudomonadati</taxon>
        <taxon>Pseudomonadota</taxon>
        <taxon>Gammaproteobacteria</taxon>
        <taxon>Oceanospirillales</taxon>
        <taxon>Endozoicomonadaceae</taxon>
        <taxon>Parendozoicomonas</taxon>
    </lineage>
</organism>
<dbReference type="InterPro" id="IPR011014">
    <property type="entry name" value="MscS_channel_TM-2"/>
</dbReference>
<dbReference type="InterPro" id="IPR045275">
    <property type="entry name" value="MscS_archaea/bacteria_type"/>
</dbReference>
<sequence>MVRSVLGPLWFIIVSCLSICPLALAEPTENTQPQALISLEKEKTAVVKQITVTDKQVTQMEQALGKTTYELTRDLIRQQAASDIRRMSDKVNAFIEAVEKDNTPEAKALGIDVVKAESRFFDNRLVSVSKDLRTLFEQYESSEAEQKLLVLFNIDDFYQHINWLMAERQRNLKLLTDWGVDTAASIQALNQEITRYAEFMAGYLRTNARQEKLLQGELDTLPADARSALENKIASQNRLVQSAVTNLKQVVLLMEEQNLPVDQFNELIFQTTGNLAEAVVNIGTLSTIIGSVWEDATLWLQTNIGNIISRLMLFALLILFVVLLARLVRRGISRAVTHKKARFSTLVKDFFISMGGNLVIVFGLLFALAQVGLDLTPLLTGLGVAGIVIGFALQDTLSNFASGMMILIYRPFDVGDFVEAGGVSGKVGKMSLVNTTIRTFDNQVFIVPNAKIWGDTIKNITSERIRRVDMVFGVAYSDNIEQVEKVLEDIVTSHPKILKNPQYMIHLHVLNSSSVDFIVRPWVKTDDYWDVYWDITREVKMRFDREGITIPFPQQDVYLHQISSTTAEKPETPT</sequence>
<evidence type="ECO:0000259" key="10">
    <source>
        <dbReference type="Pfam" id="PF21082"/>
    </source>
</evidence>
<keyword evidence="5 7" id="KW-1133">Transmembrane helix</keyword>
<evidence type="ECO:0000256" key="1">
    <source>
        <dbReference type="ARBA" id="ARBA00004651"/>
    </source>
</evidence>
<comment type="subcellular location">
    <subcellularLocation>
        <location evidence="7">Cell inner membrane</location>
        <topology evidence="7">Multi-pass membrane protein</topology>
    </subcellularLocation>
    <subcellularLocation>
        <location evidence="1">Cell membrane</location>
        <topology evidence="1">Multi-pass membrane protein</topology>
    </subcellularLocation>
</comment>
<dbReference type="Gene3D" id="3.30.70.100">
    <property type="match status" value="1"/>
</dbReference>
<keyword evidence="3" id="KW-1003">Cell membrane</keyword>
<feature type="chain" id="PRO_5010871233" description="Small-conductance mechanosensitive channel" evidence="8">
    <location>
        <begin position="26"/>
        <end position="574"/>
    </location>
</feature>
<dbReference type="PANTHER" id="PTHR30221">
    <property type="entry name" value="SMALL-CONDUCTANCE MECHANOSENSITIVE CHANNEL"/>
    <property type="match status" value="1"/>
</dbReference>
<dbReference type="SUPFAM" id="SSF50182">
    <property type="entry name" value="Sm-like ribonucleoproteins"/>
    <property type="match status" value="1"/>
</dbReference>
<dbReference type="InterPro" id="IPR049142">
    <property type="entry name" value="MS_channel_1st"/>
</dbReference>
<evidence type="ECO:0000259" key="9">
    <source>
        <dbReference type="Pfam" id="PF00924"/>
    </source>
</evidence>
<dbReference type="InterPro" id="IPR011066">
    <property type="entry name" value="MscS_channel_C_sf"/>
</dbReference>
<dbReference type="InterPro" id="IPR049278">
    <property type="entry name" value="MS_channel_C"/>
</dbReference>
<keyword evidence="4 7" id="KW-0812">Transmembrane</keyword>
<dbReference type="Gene3D" id="1.10.287.1260">
    <property type="match status" value="1"/>
</dbReference>
<keyword evidence="7" id="KW-0407">Ion channel</keyword>
<evidence type="ECO:0000256" key="4">
    <source>
        <dbReference type="ARBA" id="ARBA00022692"/>
    </source>
</evidence>
<reference evidence="12 13" key="1">
    <citation type="submission" date="2017-03" db="EMBL/GenBank/DDBJ databases">
        <authorList>
            <person name="Afonso C.L."/>
            <person name="Miller P.J."/>
            <person name="Scott M.A."/>
            <person name="Spackman E."/>
            <person name="Goraichik I."/>
            <person name="Dimitrov K.M."/>
            <person name="Suarez D.L."/>
            <person name="Swayne D.E."/>
        </authorList>
    </citation>
    <scope>NUCLEOTIDE SEQUENCE [LARGE SCALE GENOMIC DNA]</scope>
    <source>
        <strain evidence="12">SB41UT1</strain>
    </source>
</reference>
<keyword evidence="7" id="KW-0406">Ion transport</keyword>